<accession>A0ABQ1ICQ1</accession>
<sequence length="65" mass="7604">MPQRWLLVRSEQATKREQQAVTKNLVKNGTLELKQFQQLCKKRFAYQQDVEQALAEFSRGLAYCG</sequence>
<reference evidence="2" key="1">
    <citation type="journal article" date="2019" name="Int. J. Syst. Evol. Microbiol.">
        <title>The Global Catalogue of Microorganisms (GCM) 10K type strain sequencing project: providing services to taxonomists for standard genome sequencing and annotation.</title>
        <authorList>
            <consortium name="The Broad Institute Genomics Platform"/>
            <consortium name="The Broad Institute Genome Sequencing Center for Infectious Disease"/>
            <person name="Wu L."/>
            <person name="Ma J."/>
        </authorList>
    </citation>
    <scope>NUCLEOTIDE SEQUENCE [LARGE SCALE GENOMIC DNA]</scope>
    <source>
        <strain evidence="2">CGMCC 1.15923</strain>
    </source>
</reference>
<organism evidence="1 2">
    <name type="scientific">Oceanisphaera marina</name>
    <dbReference type="NCBI Taxonomy" id="2017550"/>
    <lineage>
        <taxon>Bacteria</taxon>
        <taxon>Pseudomonadati</taxon>
        <taxon>Pseudomonadota</taxon>
        <taxon>Gammaproteobacteria</taxon>
        <taxon>Aeromonadales</taxon>
        <taxon>Aeromonadaceae</taxon>
        <taxon>Oceanisphaera</taxon>
    </lineage>
</organism>
<keyword evidence="2" id="KW-1185">Reference proteome</keyword>
<proteinExistence type="predicted"/>
<dbReference type="EMBL" id="BMKE01000003">
    <property type="protein sequence ID" value="GGB35107.1"/>
    <property type="molecule type" value="Genomic_DNA"/>
</dbReference>
<protein>
    <submittedName>
        <fullName evidence="1">Uncharacterized protein</fullName>
    </submittedName>
</protein>
<name>A0ABQ1ICQ1_9GAMM</name>
<evidence type="ECO:0000313" key="1">
    <source>
        <dbReference type="EMBL" id="GGB35107.1"/>
    </source>
</evidence>
<dbReference type="Proteomes" id="UP000646152">
    <property type="component" value="Unassembled WGS sequence"/>
</dbReference>
<evidence type="ECO:0000313" key="2">
    <source>
        <dbReference type="Proteomes" id="UP000646152"/>
    </source>
</evidence>
<gene>
    <name evidence="1" type="ORF">GCM10011502_05230</name>
</gene>
<comment type="caution">
    <text evidence="1">The sequence shown here is derived from an EMBL/GenBank/DDBJ whole genome shotgun (WGS) entry which is preliminary data.</text>
</comment>